<dbReference type="Gene3D" id="2.70.98.90">
    <property type="match status" value="1"/>
</dbReference>
<keyword evidence="8 13" id="KW-1133">Transmembrane helix</keyword>
<dbReference type="InterPro" id="IPR047196">
    <property type="entry name" value="YidC_ALB_C"/>
</dbReference>
<comment type="subcellular location">
    <subcellularLocation>
        <location evidence="1">Cell inner membrane</location>
        <topology evidence="1">Multi-pass membrane protein</topology>
    </subcellularLocation>
    <subcellularLocation>
        <location evidence="13">Cell membrane</location>
        <topology evidence="13">Multi-pass membrane protein</topology>
    </subcellularLocation>
</comment>
<dbReference type="CDD" id="cd20070">
    <property type="entry name" value="5TM_YidC_Alb3"/>
    <property type="match status" value="1"/>
</dbReference>
<evidence type="ECO:0000256" key="9">
    <source>
        <dbReference type="ARBA" id="ARBA00023136"/>
    </source>
</evidence>
<evidence type="ECO:0000259" key="15">
    <source>
        <dbReference type="Pfam" id="PF02096"/>
    </source>
</evidence>
<evidence type="ECO:0000259" key="16">
    <source>
        <dbReference type="Pfam" id="PF14849"/>
    </source>
</evidence>
<name>A0ABQ0E0M6_9PORP</name>
<keyword evidence="5 13" id="KW-1003">Cell membrane</keyword>
<keyword evidence="18" id="KW-1185">Reference proteome</keyword>
<evidence type="ECO:0000256" key="12">
    <source>
        <dbReference type="ARBA" id="ARBA00033342"/>
    </source>
</evidence>
<evidence type="ECO:0000256" key="6">
    <source>
        <dbReference type="ARBA" id="ARBA00022692"/>
    </source>
</evidence>
<dbReference type="Pfam" id="PF14849">
    <property type="entry name" value="YidC_periplas"/>
    <property type="match status" value="1"/>
</dbReference>
<evidence type="ECO:0000256" key="4">
    <source>
        <dbReference type="ARBA" id="ARBA00022448"/>
    </source>
</evidence>
<reference evidence="17 18" key="1">
    <citation type="journal article" date="2025" name="Int. J. Syst. Evol. Microbiol.">
        <title>Desulfovibrio falkowii sp. nov., Porphyromonas miyakawae sp. nov., Mediterraneibacter flintii sp. nov. and Owariibacterium komagatae gen. nov., sp. nov., isolated from human faeces.</title>
        <authorList>
            <person name="Hamaguchi T."/>
            <person name="Ohara M."/>
            <person name="Hisatomi A."/>
            <person name="Sekiguchi K."/>
            <person name="Takeda J.I."/>
            <person name="Ueyama J."/>
            <person name="Ito M."/>
            <person name="Nishiwaki H."/>
            <person name="Ogi T."/>
            <person name="Hirayama M."/>
            <person name="Ohkuma M."/>
            <person name="Sakamoto M."/>
            <person name="Ohno K."/>
        </authorList>
    </citation>
    <scope>NUCLEOTIDE SEQUENCE [LARGE SCALE GENOMIC DNA]</scope>
    <source>
        <strain evidence="17 18">13CB11C</strain>
    </source>
</reference>
<dbReference type="RefSeq" id="WP_411915031.1">
    <property type="nucleotide sequence ID" value="NZ_BAAFSF010000001.1"/>
</dbReference>
<feature type="transmembrane region" description="Helical" evidence="13">
    <location>
        <begin position="531"/>
        <end position="548"/>
    </location>
</feature>
<keyword evidence="7 13" id="KW-0653">Protein transport</keyword>
<dbReference type="NCBIfam" id="TIGR03592">
    <property type="entry name" value="yidC_oxa1_cterm"/>
    <property type="match status" value="1"/>
</dbReference>
<keyword evidence="9 13" id="KW-0472">Membrane</keyword>
<dbReference type="InterPro" id="IPR028055">
    <property type="entry name" value="YidC/Oxa/ALB_C"/>
</dbReference>
<feature type="domain" description="Membrane insertase YidC/Oxa/ALB C-terminal" evidence="15">
    <location>
        <begin position="364"/>
        <end position="567"/>
    </location>
</feature>
<evidence type="ECO:0000256" key="10">
    <source>
        <dbReference type="ARBA" id="ARBA00023186"/>
    </source>
</evidence>
<evidence type="ECO:0000256" key="11">
    <source>
        <dbReference type="ARBA" id="ARBA00033245"/>
    </source>
</evidence>
<keyword evidence="6 13" id="KW-0812">Transmembrane</keyword>
<feature type="region of interest" description="Disordered" evidence="14">
    <location>
        <begin position="28"/>
        <end position="55"/>
    </location>
</feature>
<dbReference type="NCBIfam" id="NF002356">
    <property type="entry name" value="PRK01318.2-3"/>
    <property type="match status" value="1"/>
</dbReference>
<protein>
    <recommendedName>
        <fullName evidence="3 13">Membrane protein insertase YidC</fullName>
    </recommendedName>
    <alternativeName>
        <fullName evidence="12 13">Foldase YidC</fullName>
    </alternativeName>
    <alternativeName>
        <fullName evidence="11 13">Membrane integrase YidC</fullName>
    </alternativeName>
    <alternativeName>
        <fullName evidence="13">Membrane protein YidC</fullName>
    </alternativeName>
</protein>
<evidence type="ECO:0000256" key="13">
    <source>
        <dbReference type="HAMAP-Rule" id="MF_01810"/>
    </source>
</evidence>
<feature type="transmembrane region" description="Helical" evidence="13">
    <location>
        <begin position="424"/>
        <end position="454"/>
    </location>
</feature>
<dbReference type="CDD" id="cd19961">
    <property type="entry name" value="EcYidC-like_peri"/>
    <property type="match status" value="1"/>
</dbReference>
<dbReference type="Proteomes" id="UP001628220">
    <property type="component" value="Unassembled WGS sequence"/>
</dbReference>
<comment type="similarity">
    <text evidence="2 13">Belongs to the OXA1/ALB3/YidC family. Type 1 subfamily.</text>
</comment>
<evidence type="ECO:0000256" key="8">
    <source>
        <dbReference type="ARBA" id="ARBA00022989"/>
    </source>
</evidence>
<sequence>MDKNTIIGMILIAVVIFGFSILNRPKPHQEKIDTPKTELATTTESEKVESGDSTKQSVSVGGLFSTNESTVSKQIVLENDRLAVTLDTKGGMPVRAELKEYKTWNEKPLYLFDGAALLNIYIRTIEGRIVESKDLSFQPVAKSDSTLTMRLVADSVAYLDLNYTLRSDDYMLDMTLTSNQPERIFPGNLSFLDFEMSQQMPRQEKSWQNENNYTGIYYKFSDSDVERLKETKQQSEKSVSDRLHWVAFKDKFFATVFIAGDEAHYFEHNSIGHTTLPKDGAYTKSVSLASSFPFTSRSGESAKFTLYMGPLEHHLLKAYDKGVNGHEQLHLERLVYVGGSLFRSINLYLIIPVVDFLKGFIDNWGIIILLLTLIIKLALSPLTFKSYMSQAKMRVLKPQVEAINAKYPGNEQSMMMKRSQETMALYKAAGANPMSGCLPMLFQMPFLIALYMFFPTAIDLRGEPFLWVKDLSSYDAILTWNFNIPILTGLMGNHISLFCLLWAVTNILYSRYTMSQNATGQNNQQMKMMKWMPYMMSIMFFFFFNNNASGLCYYYFISTLITILQFVASRLMINEEKVLARIEENKKKPKKKSGFAARLEEAQRKQMQMMREQQKKQGGKR</sequence>
<keyword evidence="10 13" id="KW-0143">Chaperone</keyword>
<dbReference type="HAMAP" id="MF_01810">
    <property type="entry name" value="YidC_type1"/>
    <property type="match status" value="1"/>
</dbReference>
<evidence type="ECO:0000313" key="17">
    <source>
        <dbReference type="EMBL" id="GAB1251219.1"/>
    </source>
</evidence>
<organism evidence="17 18">
    <name type="scientific">Porphyromonas miyakawae</name>
    <dbReference type="NCBI Taxonomy" id="3137470"/>
    <lineage>
        <taxon>Bacteria</taxon>
        <taxon>Pseudomonadati</taxon>
        <taxon>Bacteroidota</taxon>
        <taxon>Bacteroidia</taxon>
        <taxon>Bacteroidales</taxon>
        <taxon>Porphyromonadaceae</taxon>
        <taxon>Porphyromonas</taxon>
    </lineage>
</organism>
<dbReference type="Pfam" id="PF02096">
    <property type="entry name" value="60KD_IMP"/>
    <property type="match status" value="1"/>
</dbReference>
<dbReference type="InterPro" id="IPR019998">
    <property type="entry name" value="Membr_insert_YidC"/>
</dbReference>
<keyword evidence="4 13" id="KW-0813">Transport</keyword>
<evidence type="ECO:0000256" key="2">
    <source>
        <dbReference type="ARBA" id="ARBA00010527"/>
    </source>
</evidence>
<feature type="transmembrane region" description="Helical" evidence="13">
    <location>
        <begin position="490"/>
        <end position="510"/>
    </location>
</feature>
<evidence type="ECO:0000256" key="7">
    <source>
        <dbReference type="ARBA" id="ARBA00022927"/>
    </source>
</evidence>
<dbReference type="InterPro" id="IPR028053">
    <property type="entry name" value="Membr_insert_YidC_N"/>
</dbReference>
<comment type="function">
    <text evidence="13">Required for the insertion and/or proper folding and/or complex formation of integral membrane proteins into the membrane. Involved in integration of membrane proteins that insert both dependently and independently of the Sec translocase complex, as well as at least some lipoproteins. Aids folding of multispanning membrane proteins.</text>
</comment>
<evidence type="ECO:0000313" key="18">
    <source>
        <dbReference type="Proteomes" id="UP001628220"/>
    </source>
</evidence>
<feature type="domain" description="Membrane insertase YidC N-terminal" evidence="16">
    <location>
        <begin position="75"/>
        <end position="321"/>
    </location>
</feature>
<evidence type="ECO:0000256" key="5">
    <source>
        <dbReference type="ARBA" id="ARBA00022475"/>
    </source>
</evidence>
<evidence type="ECO:0000256" key="1">
    <source>
        <dbReference type="ARBA" id="ARBA00004429"/>
    </source>
</evidence>
<accession>A0ABQ0E0M6</accession>
<dbReference type="EMBL" id="BAAFSF010000001">
    <property type="protein sequence ID" value="GAB1251219.1"/>
    <property type="molecule type" value="Genomic_DNA"/>
</dbReference>
<dbReference type="NCBIfam" id="TIGR03593">
    <property type="entry name" value="yidC_nterm"/>
    <property type="match status" value="1"/>
</dbReference>
<dbReference type="PRINTS" id="PR00701">
    <property type="entry name" value="60KDINNERMP"/>
</dbReference>
<dbReference type="PANTHER" id="PTHR12428">
    <property type="entry name" value="OXA1"/>
    <property type="match status" value="1"/>
</dbReference>
<evidence type="ECO:0000256" key="3">
    <source>
        <dbReference type="ARBA" id="ARBA00015325"/>
    </source>
</evidence>
<evidence type="ECO:0000256" key="14">
    <source>
        <dbReference type="SAM" id="MobiDB-lite"/>
    </source>
</evidence>
<comment type="caution">
    <text evidence="17">The sequence shown here is derived from an EMBL/GenBank/DDBJ whole genome shotgun (WGS) entry which is preliminary data.</text>
</comment>
<dbReference type="PANTHER" id="PTHR12428:SF65">
    <property type="entry name" value="CYTOCHROME C OXIDASE ASSEMBLY PROTEIN COX18, MITOCHONDRIAL"/>
    <property type="match status" value="1"/>
</dbReference>
<comment type="subunit">
    <text evidence="13">Interacts with the Sec translocase complex via SecD. Specifically interacts with transmembrane segments of nascent integral membrane proteins during membrane integration.</text>
</comment>
<dbReference type="InterPro" id="IPR001708">
    <property type="entry name" value="YidC/ALB3/OXA1/COX18"/>
</dbReference>
<dbReference type="InterPro" id="IPR038221">
    <property type="entry name" value="YidC_periplasmic_sf"/>
</dbReference>
<feature type="transmembrane region" description="Helical" evidence="13">
    <location>
        <begin position="363"/>
        <end position="384"/>
    </location>
</feature>
<gene>
    <name evidence="13 17" type="primary">yidC</name>
    <name evidence="17" type="ORF">Tsumi_03230</name>
</gene>
<feature type="transmembrane region" description="Helical" evidence="13">
    <location>
        <begin position="334"/>
        <end position="351"/>
    </location>
</feature>
<proteinExistence type="inferred from homology"/>
<feature type="transmembrane region" description="Helical" evidence="13">
    <location>
        <begin position="6"/>
        <end position="22"/>
    </location>
</feature>